<dbReference type="Pfam" id="PF20084">
    <property type="entry name" value="TrbK"/>
    <property type="match status" value="1"/>
</dbReference>
<dbReference type="InterPro" id="IPR027587">
    <property type="entry name" value="TrbK"/>
</dbReference>
<evidence type="ECO:0000256" key="2">
    <source>
        <dbReference type="SAM" id="SignalP"/>
    </source>
</evidence>
<gene>
    <name evidence="3" type="primary">trbK-alt</name>
    <name evidence="3" type="ORF">AAC691_08765</name>
</gene>
<feature type="chain" id="PRO_5046213607" evidence="2">
    <location>
        <begin position="23"/>
        <end position="109"/>
    </location>
</feature>
<sequence>MIVKIAVLTAFLAIVAPMIASAQSVDALLKDHALLNRELDRCKQIGMAANDDPRCHIAWDAENRRFFDNGTDHYTPSVSTNLFPSTPDHLVPAQKQQRGPHSQTGEPHG</sequence>
<organism evidence="3 4">
    <name type="scientific">Nguyenibacter vanlangensis</name>
    <dbReference type="NCBI Taxonomy" id="1216886"/>
    <lineage>
        <taxon>Bacteria</taxon>
        <taxon>Pseudomonadati</taxon>
        <taxon>Pseudomonadota</taxon>
        <taxon>Alphaproteobacteria</taxon>
        <taxon>Acetobacterales</taxon>
        <taxon>Acetobacteraceae</taxon>
        <taxon>Nguyenibacter</taxon>
    </lineage>
</organism>
<feature type="region of interest" description="Disordered" evidence="1">
    <location>
        <begin position="77"/>
        <end position="109"/>
    </location>
</feature>
<keyword evidence="2" id="KW-0732">Signal</keyword>
<dbReference type="NCBIfam" id="TIGR04360">
    <property type="entry name" value="other_trbK"/>
    <property type="match status" value="1"/>
</dbReference>
<evidence type="ECO:0000256" key="1">
    <source>
        <dbReference type="SAM" id="MobiDB-lite"/>
    </source>
</evidence>
<protein>
    <submittedName>
        <fullName evidence="3">Entry exclusion protein TrbK-alt</fullName>
    </submittedName>
</protein>
<accession>A0ABZ3D9J7</accession>
<reference evidence="3 4" key="1">
    <citation type="submission" date="2024-04" db="EMBL/GenBank/DDBJ databases">
        <title>Complete genome sequence of Nguyenibacter vanlangesis HBCM-1154, a strain capable of nitrogen fixation, IAA production, and phosphorus solubilization isolated from sugarcane soil.</title>
        <authorList>
            <person name="MY HANH P."/>
        </authorList>
    </citation>
    <scope>NUCLEOTIDE SEQUENCE [LARGE SCALE GENOMIC DNA]</scope>
    <source>
        <strain evidence="3 4">HBCM 1154</strain>
    </source>
</reference>
<feature type="signal peptide" evidence="2">
    <location>
        <begin position="1"/>
        <end position="22"/>
    </location>
</feature>
<name>A0ABZ3D9J7_9PROT</name>
<evidence type="ECO:0000313" key="4">
    <source>
        <dbReference type="Proteomes" id="UP001449795"/>
    </source>
</evidence>
<proteinExistence type="predicted"/>
<keyword evidence="4" id="KW-1185">Reference proteome</keyword>
<dbReference type="RefSeq" id="WP_342629750.1">
    <property type="nucleotide sequence ID" value="NZ_CP152276.1"/>
</dbReference>
<dbReference type="Proteomes" id="UP001449795">
    <property type="component" value="Chromosome"/>
</dbReference>
<dbReference type="EMBL" id="CP152276">
    <property type="protein sequence ID" value="XAE44498.1"/>
    <property type="molecule type" value="Genomic_DNA"/>
</dbReference>
<feature type="compositionally biased region" description="Polar residues" evidence="1">
    <location>
        <begin position="94"/>
        <end position="109"/>
    </location>
</feature>
<evidence type="ECO:0000313" key="3">
    <source>
        <dbReference type="EMBL" id="XAE44498.1"/>
    </source>
</evidence>